<name>A0A1T4N9Z2_VIBCI</name>
<sequence>MVDTGSLIIDKFWDAYFKPVKWVSIDLAFVPEEEPKPNELLRIIWATNSVSTGW</sequence>
<protein>
    <submittedName>
        <fullName evidence="1">Uncharacterized protein</fullName>
    </submittedName>
</protein>
<evidence type="ECO:0000313" key="2">
    <source>
        <dbReference type="Proteomes" id="UP000190834"/>
    </source>
</evidence>
<organism evidence="1 2">
    <name type="scientific">Vibrio cincinnatiensis DSM 19608</name>
    <dbReference type="NCBI Taxonomy" id="1123491"/>
    <lineage>
        <taxon>Bacteria</taxon>
        <taxon>Pseudomonadati</taxon>
        <taxon>Pseudomonadota</taxon>
        <taxon>Gammaproteobacteria</taxon>
        <taxon>Vibrionales</taxon>
        <taxon>Vibrionaceae</taxon>
        <taxon>Vibrio</taxon>
    </lineage>
</organism>
<dbReference type="Proteomes" id="UP000190834">
    <property type="component" value="Unassembled WGS sequence"/>
</dbReference>
<reference evidence="2" key="1">
    <citation type="submission" date="2017-02" db="EMBL/GenBank/DDBJ databases">
        <authorList>
            <person name="Varghese N."/>
            <person name="Submissions S."/>
        </authorList>
    </citation>
    <scope>NUCLEOTIDE SEQUENCE [LARGE SCALE GENOMIC DNA]</scope>
    <source>
        <strain evidence="2">DSM 19608</strain>
    </source>
</reference>
<proteinExistence type="predicted"/>
<keyword evidence="2" id="KW-1185">Reference proteome</keyword>
<dbReference type="AlphaFoldDB" id="A0A1T4N9Z2"/>
<gene>
    <name evidence="1" type="ORF">SAMN02745782_01286</name>
</gene>
<accession>A0A1T4N9Z2</accession>
<evidence type="ECO:0000313" key="1">
    <source>
        <dbReference type="EMBL" id="SJZ76042.1"/>
    </source>
</evidence>
<dbReference type="EMBL" id="FUXB01000005">
    <property type="protein sequence ID" value="SJZ76042.1"/>
    <property type="molecule type" value="Genomic_DNA"/>
</dbReference>
<dbReference type="STRING" id="1123491.SAMN02745782_01286"/>